<sequence length="98" mass="11231">MKTMENPLPGIDESNLPEASQPWEMTADYRFQMARENLMYFVYHLEAMDGVCYVHTMDPAAGIARVMVAWGWEKTFDEMVKKLGGEFSLVRLSGPDYS</sequence>
<protein>
    <recommendedName>
        <fullName evidence="3">DUF4911 domain-containing protein</fullName>
    </recommendedName>
</protein>
<evidence type="ECO:0000313" key="2">
    <source>
        <dbReference type="Proteomes" id="UP000233256"/>
    </source>
</evidence>
<dbReference type="EMBL" id="PGXC01000003">
    <property type="protein sequence ID" value="PKK91502.1"/>
    <property type="molecule type" value="Genomic_DNA"/>
</dbReference>
<dbReference type="AlphaFoldDB" id="A0A2N1PT99"/>
<gene>
    <name evidence="1" type="ORF">CVV64_07030</name>
</gene>
<dbReference type="Proteomes" id="UP000233256">
    <property type="component" value="Unassembled WGS sequence"/>
</dbReference>
<dbReference type="Pfam" id="PF16256">
    <property type="entry name" value="DUF4911"/>
    <property type="match status" value="1"/>
</dbReference>
<proteinExistence type="predicted"/>
<evidence type="ECO:0008006" key="3">
    <source>
        <dbReference type="Google" id="ProtNLM"/>
    </source>
</evidence>
<name>A0A2N1PT99_9BACT</name>
<reference evidence="1 2" key="1">
    <citation type="journal article" date="2017" name="ISME J.">
        <title>Potential for microbial H2 and metal transformations associated with novel bacteria and archaea in deep terrestrial subsurface sediments.</title>
        <authorList>
            <person name="Hernsdorf A.W."/>
            <person name="Amano Y."/>
            <person name="Miyakawa K."/>
            <person name="Ise K."/>
            <person name="Suzuki Y."/>
            <person name="Anantharaman K."/>
            <person name="Probst A."/>
            <person name="Burstein D."/>
            <person name="Thomas B.C."/>
            <person name="Banfield J.F."/>
        </authorList>
    </citation>
    <scope>NUCLEOTIDE SEQUENCE [LARGE SCALE GENOMIC DNA]</scope>
    <source>
        <strain evidence="1">HGW-Wallbacteria-1</strain>
    </source>
</reference>
<evidence type="ECO:0000313" key="1">
    <source>
        <dbReference type="EMBL" id="PKK91502.1"/>
    </source>
</evidence>
<dbReference type="InterPro" id="IPR032587">
    <property type="entry name" value="DUF4911"/>
</dbReference>
<comment type="caution">
    <text evidence="1">The sequence shown here is derived from an EMBL/GenBank/DDBJ whole genome shotgun (WGS) entry which is preliminary data.</text>
</comment>
<accession>A0A2N1PT99</accession>
<organism evidence="1 2">
    <name type="scientific">Candidatus Wallbacteria bacterium HGW-Wallbacteria-1</name>
    <dbReference type="NCBI Taxonomy" id="2013854"/>
    <lineage>
        <taxon>Bacteria</taxon>
        <taxon>Candidatus Walliibacteriota</taxon>
    </lineage>
</organism>